<dbReference type="InterPro" id="IPR005331">
    <property type="entry name" value="Sulfotransferase"/>
</dbReference>
<accession>A0AAV8UYS8</accession>
<keyword evidence="7" id="KW-0472">Membrane</keyword>
<evidence type="ECO:0000313" key="10">
    <source>
        <dbReference type="Proteomes" id="UP001157974"/>
    </source>
</evidence>
<keyword evidence="8" id="KW-0325">Glycoprotein</keyword>
<evidence type="ECO:0000256" key="7">
    <source>
        <dbReference type="ARBA" id="ARBA00023136"/>
    </source>
</evidence>
<organism evidence="9 10">
    <name type="scientific">Rhodosorus marinus</name>
    <dbReference type="NCBI Taxonomy" id="101924"/>
    <lineage>
        <taxon>Eukaryota</taxon>
        <taxon>Rhodophyta</taxon>
        <taxon>Stylonematophyceae</taxon>
        <taxon>Stylonematales</taxon>
        <taxon>Stylonemataceae</taxon>
        <taxon>Rhodosorus</taxon>
    </lineage>
</organism>
<reference evidence="9 10" key="1">
    <citation type="journal article" date="2023" name="Nat. Commun.">
        <title>Origin of minicircular mitochondrial genomes in red algae.</title>
        <authorList>
            <person name="Lee Y."/>
            <person name="Cho C.H."/>
            <person name="Lee Y.M."/>
            <person name="Park S.I."/>
            <person name="Yang J.H."/>
            <person name="West J.A."/>
            <person name="Bhattacharya D."/>
            <person name="Yoon H.S."/>
        </authorList>
    </citation>
    <scope>NUCLEOTIDE SEQUENCE [LARGE SCALE GENOMIC DNA]</scope>
    <source>
        <strain evidence="9 10">CCMP1338</strain>
        <tissue evidence="9">Whole cell</tissue>
    </source>
</reference>
<keyword evidence="6" id="KW-0333">Golgi apparatus</keyword>
<evidence type="ECO:0000256" key="5">
    <source>
        <dbReference type="ARBA" id="ARBA00022989"/>
    </source>
</evidence>
<name>A0AAV8UYS8_9RHOD</name>
<dbReference type="GO" id="GO:0008146">
    <property type="term" value="F:sulfotransferase activity"/>
    <property type="evidence" value="ECO:0007669"/>
    <property type="project" value="InterPro"/>
</dbReference>
<comment type="similarity">
    <text evidence="2">Belongs to the sulfotransferase 2 family.</text>
</comment>
<keyword evidence="10" id="KW-1185">Reference proteome</keyword>
<evidence type="ECO:0000256" key="4">
    <source>
        <dbReference type="ARBA" id="ARBA00022692"/>
    </source>
</evidence>
<dbReference type="PANTHER" id="PTHR12137:SF54">
    <property type="entry name" value="CARBOHYDRATE SULFOTRANSFERASE"/>
    <property type="match status" value="1"/>
</dbReference>
<dbReference type="GO" id="GO:0016051">
    <property type="term" value="P:carbohydrate biosynthetic process"/>
    <property type="evidence" value="ECO:0007669"/>
    <property type="project" value="InterPro"/>
</dbReference>
<keyword evidence="4" id="KW-0812">Transmembrane</keyword>
<dbReference type="InterPro" id="IPR018011">
    <property type="entry name" value="Carb_sulfotrans_8-10"/>
</dbReference>
<evidence type="ECO:0000256" key="8">
    <source>
        <dbReference type="ARBA" id="ARBA00023180"/>
    </source>
</evidence>
<protein>
    <recommendedName>
        <fullName evidence="11">Sulfotransferase domain-containing protein</fullName>
    </recommendedName>
</protein>
<proteinExistence type="inferred from homology"/>
<comment type="subcellular location">
    <subcellularLocation>
        <location evidence="1">Golgi apparatus membrane</location>
        <topology evidence="1">Single-pass type II membrane protein</topology>
    </subcellularLocation>
</comment>
<sequence length="301" mass="35529">MKGNSGKATGRRRAIFLLAGLALVLIFAVVALTKSLQPAARAVRSTFGSPDFCDYLNEDLGELEPFDWNIYPRPIIDPVNKLYICVTPKSGITKMQYEYRNFMSRHKGYTVPSNEQNRQADQFEKDFGPFKQSFPTTNYTKIFVYRNPLDRLISLYLHKFTPKFYSRSWISQAFIWDYRIPSFELFLKNLALYIDVRGLKDPHGWPQVPYCQVDKVKYDHIVDIDDHSTLQRLFGSWWGDEQVDFESSTFHATKSSVSNLQRDELRHKIHLWRREFYQTYGKDIKFYCIDRGMANDRNRHR</sequence>
<evidence type="ECO:0008006" key="11">
    <source>
        <dbReference type="Google" id="ProtNLM"/>
    </source>
</evidence>
<dbReference type="Pfam" id="PF03567">
    <property type="entry name" value="Sulfotransfer_2"/>
    <property type="match status" value="1"/>
</dbReference>
<evidence type="ECO:0000256" key="3">
    <source>
        <dbReference type="ARBA" id="ARBA00022679"/>
    </source>
</evidence>
<dbReference type="GO" id="GO:0000139">
    <property type="term" value="C:Golgi membrane"/>
    <property type="evidence" value="ECO:0007669"/>
    <property type="project" value="UniProtKB-SubCell"/>
</dbReference>
<gene>
    <name evidence="9" type="ORF">NDN08_003254</name>
</gene>
<evidence type="ECO:0000256" key="1">
    <source>
        <dbReference type="ARBA" id="ARBA00004323"/>
    </source>
</evidence>
<evidence type="ECO:0000256" key="2">
    <source>
        <dbReference type="ARBA" id="ARBA00006339"/>
    </source>
</evidence>
<dbReference type="Proteomes" id="UP001157974">
    <property type="component" value="Unassembled WGS sequence"/>
</dbReference>
<keyword evidence="3" id="KW-0808">Transferase</keyword>
<comment type="caution">
    <text evidence="9">The sequence shown here is derived from an EMBL/GenBank/DDBJ whole genome shotgun (WGS) entry which is preliminary data.</text>
</comment>
<dbReference type="PANTHER" id="PTHR12137">
    <property type="entry name" value="CARBOHYDRATE SULFOTRANSFERASE"/>
    <property type="match status" value="1"/>
</dbReference>
<keyword evidence="5" id="KW-1133">Transmembrane helix</keyword>
<evidence type="ECO:0000313" key="9">
    <source>
        <dbReference type="EMBL" id="KAJ8906766.1"/>
    </source>
</evidence>
<dbReference type="EMBL" id="JAMWBK010000003">
    <property type="protein sequence ID" value="KAJ8906766.1"/>
    <property type="molecule type" value="Genomic_DNA"/>
</dbReference>
<evidence type="ECO:0000256" key="6">
    <source>
        <dbReference type="ARBA" id="ARBA00023034"/>
    </source>
</evidence>
<dbReference type="AlphaFoldDB" id="A0AAV8UYS8"/>